<keyword evidence="1" id="KW-0472">Membrane</keyword>
<reference evidence="2 3" key="1">
    <citation type="submission" date="2017-04" db="EMBL/GenBank/DDBJ databases">
        <title>Complete genome sequences of Rhizobium genomic linages associated to common bean (phaseolus vulgaris).</title>
        <authorList>
            <person name="Santamaria R.I."/>
            <person name="Bustos P."/>
            <person name="Perez-Carrascal O."/>
            <person name="Martinez-Flores I."/>
            <person name="Juarez S."/>
            <person name="Lozano L."/>
            <person name="Miranda F."/>
            <person name="Vinuesa P."/>
            <person name="Martinez-Romero E."/>
            <person name="Cevallos M.A."/>
            <person name="Romero D."/>
            <person name="Davila G."/>
            <person name="Gonzalez V."/>
        </authorList>
    </citation>
    <scope>NUCLEOTIDE SEQUENCE [LARGE SCALE GENOMIC DNA]</scope>
    <source>
        <strain evidence="2 3">NXC12</strain>
    </source>
</reference>
<evidence type="ECO:0000256" key="1">
    <source>
        <dbReference type="SAM" id="Phobius"/>
    </source>
</evidence>
<keyword evidence="1" id="KW-0812">Transmembrane</keyword>
<proteinExistence type="predicted"/>
<dbReference type="Proteomes" id="UP000194159">
    <property type="component" value="Chromosome"/>
</dbReference>
<keyword evidence="1" id="KW-1133">Transmembrane helix</keyword>
<protein>
    <submittedName>
        <fullName evidence="2">Uncharacterized protein</fullName>
    </submittedName>
</protein>
<feature type="transmembrane region" description="Helical" evidence="1">
    <location>
        <begin position="12"/>
        <end position="31"/>
    </location>
</feature>
<sequence length="153" mass="16206">MSSVAVIGRGGKGMITSSVFTYIAIATVLCLTPQESRSQRAAAPVKVTCAVVMGQNEPISAEVACVPDVACDLVDHADPAVHLTIMVYSGLKGGELRIYCWSDPCSFTGSRSHIDFSGRRVAADTFLGESDFGIAVPLVVRQRPIIGEVLVSY</sequence>
<organism evidence="2 3">
    <name type="scientific">Rhizobium etli</name>
    <dbReference type="NCBI Taxonomy" id="29449"/>
    <lineage>
        <taxon>Bacteria</taxon>
        <taxon>Pseudomonadati</taxon>
        <taxon>Pseudomonadota</taxon>
        <taxon>Alphaproteobacteria</taxon>
        <taxon>Hyphomicrobiales</taxon>
        <taxon>Rhizobiaceae</taxon>
        <taxon>Rhizobium/Agrobacterium group</taxon>
        <taxon>Rhizobium</taxon>
    </lineage>
</organism>
<evidence type="ECO:0000313" key="3">
    <source>
        <dbReference type="Proteomes" id="UP000194159"/>
    </source>
</evidence>
<dbReference type="AlphaFoldDB" id="A0AAN1BGJ0"/>
<accession>A0AAN1BGJ0</accession>
<gene>
    <name evidence="2" type="ORF">NXC12_CH02509</name>
</gene>
<evidence type="ECO:0000313" key="2">
    <source>
        <dbReference type="EMBL" id="ARQ10521.1"/>
    </source>
</evidence>
<name>A0AAN1BGJ0_RHIET</name>
<dbReference type="EMBL" id="CP020906">
    <property type="protein sequence ID" value="ARQ10521.1"/>
    <property type="molecule type" value="Genomic_DNA"/>
</dbReference>